<dbReference type="Proteomes" id="UP001595967">
    <property type="component" value="Unassembled WGS sequence"/>
</dbReference>
<evidence type="ECO:0000313" key="2">
    <source>
        <dbReference type="Proteomes" id="UP001595967"/>
    </source>
</evidence>
<protein>
    <submittedName>
        <fullName evidence="1">Pilus assembly protein PilP</fullName>
    </submittedName>
</protein>
<keyword evidence="2" id="KW-1185">Reference proteome</keyword>
<dbReference type="RefSeq" id="WP_377725052.1">
    <property type="nucleotide sequence ID" value="NZ_JBHSEW010000005.1"/>
</dbReference>
<accession>A0ABV9GV34</accession>
<proteinExistence type="predicted"/>
<dbReference type="EMBL" id="JBHSEW010000005">
    <property type="protein sequence ID" value="MFC4621898.1"/>
    <property type="molecule type" value="Genomic_DNA"/>
</dbReference>
<organism evidence="1 2">
    <name type="scientific">Comamonas nitrativorans</name>
    <dbReference type="NCBI Taxonomy" id="108437"/>
    <lineage>
        <taxon>Bacteria</taxon>
        <taxon>Pseudomonadati</taxon>
        <taxon>Pseudomonadota</taxon>
        <taxon>Betaproteobacteria</taxon>
        <taxon>Burkholderiales</taxon>
        <taxon>Comamonadaceae</taxon>
        <taxon>Comamonas</taxon>
    </lineage>
</organism>
<dbReference type="Pfam" id="PF04351">
    <property type="entry name" value="PilP"/>
    <property type="match status" value="1"/>
</dbReference>
<reference evidence="2" key="1">
    <citation type="journal article" date="2019" name="Int. J. Syst. Evol. Microbiol.">
        <title>The Global Catalogue of Microorganisms (GCM) 10K type strain sequencing project: providing services to taxonomists for standard genome sequencing and annotation.</title>
        <authorList>
            <consortium name="The Broad Institute Genomics Platform"/>
            <consortium name="The Broad Institute Genome Sequencing Center for Infectious Disease"/>
            <person name="Wu L."/>
            <person name="Ma J."/>
        </authorList>
    </citation>
    <scope>NUCLEOTIDE SEQUENCE [LARGE SCALE GENOMIC DNA]</scope>
    <source>
        <strain evidence="2">JCM 11650</strain>
    </source>
</reference>
<comment type="caution">
    <text evidence="1">The sequence shown here is derived from an EMBL/GenBank/DDBJ whole genome shotgun (WGS) entry which is preliminary data.</text>
</comment>
<dbReference type="PIRSF" id="PIRSF016481">
    <property type="entry name" value="Pilus_assembly_PilP"/>
    <property type="match status" value="1"/>
</dbReference>
<gene>
    <name evidence="1" type="ORF">ACFO3A_06665</name>
</gene>
<dbReference type="InterPro" id="IPR007446">
    <property type="entry name" value="PilP"/>
</dbReference>
<name>A0ABV9GV34_9BURK</name>
<sequence>MLALAGCIGNDTTDLRDWVTQERATAKPRITPLSEPKAFVPQPYTTAELTDPFNRQKLTQALRRDSEKSATNMALLEAEQNRRKQELESFPLDTITMVGSMHQSGTETALVRVNKLIYQVKPGAYMGQNYGRIVKITENTIRLREIVQDPAGDWVEKSTVLELQEESK</sequence>
<dbReference type="Gene3D" id="2.30.30.830">
    <property type="match status" value="1"/>
</dbReference>
<evidence type="ECO:0000313" key="1">
    <source>
        <dbReference type="EMBL" id="MFC4621898.1"/>
    </source>
</evidence>